<dbReference type="AlphaFoldDB" id="A0AAP5UXE5"/>
<keyword evidence="3" id="KW-0804">Transcription</keyword>
<name>A0AAP5UXE5_9BURK</name>
<sequence length="194" mass="20667">MAHRAGKKEESRARILTSAGRGFRSRGFGGSGVDGLAKDAEVTSGAFYAHFKSKAAAFREAVVVGLEDLRRGIGQASEQMGCNWRGWFVDFYLGERRTCDLAESCALQSLSSEVARADDETRQAYETELRSIIEAMAAGLEGKPKARREEATALLALLVGGVTLARAVKDPAISDEIAAAVRKAALDLGVQSAS</sequence>
<dbReference type="InterPro" id="IPR036271">
    <property type="entry name" value="Tet_transcr_reg_TetR-rel_C_sf"/>
</dbReference>
<dbReference type="Gene3D" id="1.10.357.10">
    <property type="entry name" value="Tetracycline Repressor, domain 2"/>
    <property type="match status" value="1"/>
</dbReference>
<organism evidence="6 7">
    <name type="scientific">Paraburkholderia fungorum</name>
    <dbReference type="NCBI Taxonomy" id="134537"/>
    <lineage>
        <taxon>Bacteria</taxon>
        <taxon>Pseudomonadati</taxon>
        <taxon>Pseudomonadota</taxon>
        <taxon>Betaproteobacteria</taxon>
        <taxon>Burkholderiales</taxon>
        <taxon>Burkholderiaceae</taxon>
        <taxon>Paraburkholderia</taxon>
    </lineage>
</organism>
<comment type="caution">
    <text evidence="6">The sequence shown here is derived from an EMBL/GenBank/DDBJ whole genome shotgun (WGS) entry which is preliminary data.</text>
</comment>
<gene>
    <name evidence="6" type="ORF">ParKJ_36270</name>
</gene>
<proteinExistence type="predicted"/>
<keyword evidence="1" id="KW-0805">Transcription regulation</keyword>
<dbReference type="SUPFAM" id="SSF46689">
    <property type="entry name" value="Homeodomain-like"/>
    <property type="match status" value="1"/>
</dbReference>
<reference evidence="6" key="1">
    <citation type="submission" date="2022-08" db="EMBL/GenBank/DDBJ databases">
        <authorList>
            <person name="Kim S.-J."/>
        </authorList>
    </citation>
    <scope>NUCLEOTIDE SEQUENCE</scope>
    <source>
        <strain evidence="6">KJ</strain>
    </source>
</reference>
<dbReference type="InterPro" id="IPR009057">
    <property type="entry name" value="Homeodomain-like_sf"/>
</dbReference>
<dbReference type="SUPFAM" id="SSF48498">
    <property type="entry name" value="Tetracyclin repressor-like, C-terminal domain"/>
    <property type="match status" value="1"/>
</dbReference>
<dbReference type="Gene3D" id="1.10.10.60">
    <property type="entry name" value="Homeodomain-like"/>
    <property type="match status" value="1"/>
</dbReference>
<dbReference type="Pfam" id="PF00440">
    <property type="entry name" value="TetR_N"/>
    <property type="match status" value="1"/>
</dbReference>
<feature type="DNA-binding region" description="H-T-H motif" evidence="4">
    <location>
        <begin position="32"/>
        <end position="51"/>
    </location>
</feature>
<protein>
    <submittedName>
        <fullName evidence="6">TetR/AcrR family transcriptional regulator</fullName>
    </submittedName>
</protein>
<feature type="domain" description="HTH tetR-type" evidence="5">
    <location>
        <begin position="9"/>
        <end position="69"/>
    </location>
</feature>
<dbReference type="RefSeq" id="WP_106356820.1">
    <property type="nucleotide sequence ID" value="NZ_JANSLM010000020.1"/>
</dbReference>
<evidence type="ECO:0000256" key="2">
    <source>
        <dbReference type="ARBA" id="ARBA00023125"/>
    </source>
</evidence>
<dbReference type="PANTHER" id="PTHR47506:SF7">
    <property type="entry name" value="TRANSCRIPTIONAL REGULATORY PROTEIN"/>
    <property type="match status" value="1"/>
</dbReference>
<dbReference type="EMBL" id="JANSLM010000020">
    <property type="protein sequence ID" value="MDT8842895.1"/>
    <property type="molecule type" value="Genomic_DNA"/>
</dbReference>
<evidence type="ECO:0000259" key="5">
    <source>
        <dbReference type="PROSITE" id="PS50977"/>
    </source>
</evidence>
<evidence type="ECO:0000256" key="4">
    <source>
        <dbReference type="PROSITE-ProRule" id="PRU00335"/>
    </source>
</evidence>
<evidence type="ECO:0000256" key="3">
    <source>
        <dbReference type="ARBA" id="ARBA00023163"/>
    </source>
</evidence>
<evidence type="ECO:0000256" key="1">
    <source>
        <dbReference type="ARBA" id="ARBA00023015"/>
    </source>
</evidence>
<evidence type="ECO:0000313" key="6">
    <source>
        <dbReference type="EMBL" id="MDT8842895.1"/>
    </source>
</evidence>
<accession>A0AAP5UXE5</accession>
<dbReference type="PANTHER" id="PTHR47506">
    <property type="entry name" value="TRANSCRIPTIONAL REGULATORY PROTEIN"/>
    <property type="match status" value="1"/>
</dbReference>
<dbReference type="Proteomes" id="UP001246473">
    <property type="component" value="Unassembled WGS sequence"/>
</dbReference>
<keyword evidence="2 4" id="KW-0238">DNA-binding</keyword>
<dbReference type="PROSITE" id="PS50977">
    <property type="entry name" value="HTH_TETR_2"/>
    <property type="match status" value="1"/>
</dbReference>
<dbReference type="GO" id="GO:0003677">
    <property type="term" value="F:DNA binding"/>
    <property type="evidence" value="ECO:0007669"/>
    <property type="project" value="UniProtKB-UniRule"/>
</dbReference>
<evidence type="ECO:0000313" key="7">
    <source>
        <dbReference type="Proteomes" id="UP001246473"/>
    </source>
</evidence>
<dbReference type="InterPro" id="IPR001647">
    <property type="entry name" value="HTH_TetR"/>
</dbReference>
<dbReference type="PRINTS" id="PR00455">
    <property type="entry name" value="HTHTETR"/>
</dbReference>